<gene>
    <name evidence="1" type="ordered locus">PAB1079</name>
</gene>
<evidence type="ECO:0000313" key="3">
    <source>
        <dbReference type="Proteomes" id="UP000000810"/>
    </source>
</evidence>
<sequence>MSKFGLWWIGWNGSDYESRMTVVSRKATVEDFKKRGFDKIVILSGEGRGIKYSGSGYENGYMGGLHFAQWVLSEILGNVEYYYFSTDFKVMDMVRERCLGW</sequence>
<evidence type="ECO:0000313" key="1">
    <source>
        <dbReference type="EMBL" id="CAB50546.1"/>
    </source>
</evidence>
<dbReference type="eggNOG" id="arCOG05060">
    <property type="taxonomic scope" value="Archaea"/>
</dbReference>
<organism evidence="1 3">
    <name type="scientific">Pyrococcus abyssi (strain GE5 / Orsay)</name>
    <dbReference type="NCBI Taxonomy" id="272844"/>
    <lineage>
        <taxon>Archaea</taxon>
        <taxon>Methanobacteriati</taxon>
        <taxon>Methanobacteriota</taxon>
        <taxon>Thermococci</taxon>
        <taxon>Thermococcales</taxon>
        <taxon>Thermococcaceae</taxon>
        <taxon>Pyrococcus</taxon>
    </lineage>
</organism>
<dbReference type="KEGG" id="pab:PAB1079"/>
<accession>Q9UY66</accession>
<dbReference type="OrthoDB" id="85973at2157"/>
<reference evidence="1" key="1">
    <citation type="submission" date="1999-07" db="EMBL/GenBank/DDBJ databases">
        <authorList>
            <person name="Genoscope"/>
        </authorList>
    </citation>
    <scope>NUCLEOTIDE SEQUENCE</scope>
    <source>
        <strain evidence="1">Orsay</strain>
    </source>
</reference>
<name>Q9UY66_PYRAB</name>
<dbReference type="EMBL" id="HE613800">
    <property type="protein sequence ID" value="CCE71103.1"/>
    <property type="molecule type" value="Genomic_DNA"/>
</dbReference>
<reference evidence="1" key="3">
    <citation type="journal article" date="2001" name="Genome Res.">
        <title>Genome evolution at the genus level: comparison of three complete genomes of hyperthermophilic archaea.</title>
        <authorList>
            <person name="Lecompte O."/>
            <person name="Ripp R."/>
            <person name="Puzos-Barbe V."/>
            <person name="Duprat S."/>
            <person name="Heilig R."/>
            <person name="Dietrich J."/>
            <person name="Thierry J.C."/>
            <person name="Poch O."/>
        </authorList>
    </citation>
    <scope>NUCLEOTIDE SEQUENCE</scope>
    <source>
        <strain evidence="1">Orsay</strain>
    </source>
</reference>
<dbReference type="HOGENOM" id="CLU_2285145_0_0_2"/>
<evidence type="ECO:0000313" key="2">
    <source>
        <dbReference type="EMBL" id="CCE71103.1"/>
    </source>
</evidence>
<reference evidence="2 4" key="5">
    <citation type="journal article" date="2012" name="Curr. Microbiol.">
        <title>Re-annotation of two hyperthermophilic archaea Pyrococcus abyssi GE5 and Pyrococcus furiosus DSM 3638.</title>
        <authorList>
            <person name="Gao J."/>
            <person name="Wang J."/>
        </authorList>
    </citation>
    <scope>GENOME REANNOTATION</scope>
    <source>
        <strain evidence="2">GE5</strain>
        <strain evidence="4">GE5 / Orsay</strain>
    </source>
</reference>
<evidence type="ECO:0000313" key="4">
    <source>
        <dbReference type="Proteomes" id="UP000009139"/>
    </source>
</evidence>
<dbReference type="PIR" id="D75013">
    <property type="entry name" value="D75013"/>
</dbReference>
<dbReference type="Proteomes" id="UP000000810">
    <property type="component" value="Chromosome"/>
</dbReference>
<proteinExistence type="predicted"/>
<keyword evidence="3" id="KW-1185">Reference proteome</keyword>
<dbReference type="AlphaFoldDB" id="Q9UY66"/>
<reference evidence="1 3" key="4">
    <citation type="journal article" date="2003" name="Mol. Microbiol.">
        <title>An integrated analysis of the genome of the hyperthermophilic archaeon Pyrococcus abyssi.</title>
        <authorList>
            <person name="Cohen G."/>
            <person name="Barbe V."/>
            <person name="Flament D."/>
            <person name="Galperin M."/>
            <person name="Heilig R."/>
            <person name="Ripp R."/>
            <person name="Lecompte O."/>
            <person name="Prieur D."/>
            <person name="Poch O."/>
            <person name="Quellerou J."/>
            <person name="Thierry J.C."/>
            <person name="Van der Oost J."/>
            <person name="Weissenbach J."/>
            <person name="Zivanovic Y."/>
            <person name="Forterre P."/>
        </authorList>
    </citation>
    <scope>NUCLEOTIDE SEQUENCE [LARGE SCALE GENOMIC DNA]</scope>
    <source>
        <strain evidence="3">GE5 / Orsay</strain>
        <strain evidence="1">Orsay</strain>
    </source>
</reference>
<dbReference type="EMBL" id="AJ248288">
    <property type="protein sequence ID" value="CAB50546.1"/>
    <property type="molecule type" value="Genomic_DNA"/>
</dbReference>
<protein>
    <submittedName>
        <fullName evidence="1">Uncharacterized protein</fullName>
    </submittedName>
</protein>
<dbReference type="PATRIC" id="fig|272844.11.peg.1751"/>
<dbReference type="Proteomes" id="UP000009139">
    <property type="component" value="Chromosome"/>
</dbReference>
<reference evidence="1" key="2">
    <citation type="journal article" date="2000" name="J. Mol. Biol.">
        <title>Archaeal homologs of eukaryotic methylation guide small nucleolar RNAs: lessons from the Pyrococcus genomes.</title>
        <authorList>
            <person name="Gaspin C."/>
            <person name="Cavaille J."/>
            <person name="Erauso G."/>
        </authorList>
    </citation>
    <scope>NUCLEOTIDE SEQUENCE</scope>
    <source>
        <strain evidence="1">Orsay</strain>
    </source>
</reference>
<dbReference type="RefSeq" id="WP_010868760.1">
    <property type="nucleotide sequence ID" value="NC_000868.1"/>
</dbReference>
<dbReference type="STRING" id="272844.PAB1079"/>